<accession>A0ABY7NQN5</accession>
<name>A0ABY7NQN5_9SPHN</name>
<organism evidence="1 2">
    <name type="scientific">Sphingomonas abietis</name>
    <dbReference type="NCBI Taxonomy" id="3012344"/>
    <lineage>
        <taxon>Bacteria</taxon>
        <taxon>Pseudomonadati</taxon>
        <taxon>Pseudomonadota</taxon>
        <taxon>Alphaproteobacteria</taxon>
        <taxon>Sphingomonadales</taxon>
        <taxon>Sphingomonadaceae</taxon>
        <taxon>Sphingomonas</taxon>
    </lineage>
</organism>
<sequence>MVTHASMPTRRALLGALTATPVATLAVTPIRSPWLDTLAPLYEAYDDVPVSLVRTRAGRRLSLARYRTARVFFPRDPFPTSGGWHDFLYYAGITAQLGLSAHLLDVGFPDAWCARHIGLRVAKSLAYANATGFGHDCPDMSRLASVLTPYWIWNRPVLLGDPSPDDGGFAHERVAALLHALLNHVGAVTGHQDCSRRQRKEPRDA</sequence>
<dbReference type="RefSeq" id="WP_270077507.1">
    <property type="nucleotide sequence ID" value="NZ_CP115174.1"/>
</dbReference>
<keyword evidence="2" id="KW-1185">Reference proteome</keyword>
<protein>
    <submittedName>
        <fullName evidence="1">Uncharacterized protein</fullName>
    </submittedName>
</protein>
<dbReference type="Proteomes" id="UP001210865">
    <property type="component" value="Chromosome"/>
</dbReference>
<evidence type="ECO:0000313" key="2">
    <source>
        <dbReference type="Proteomes" id="UP001210865"/>
    </source>
</evidence>
<proteinExistence type="predicted"/>
<dbReference type="EMBL" id="CP115174">
    <property type="protein sequence ID" value="WBO22867.1"/>
    <property type="molecule type" value="Genomic_DNA"/>
</dbReference>
<reference evidence="1 2" key="1">
    <citation type="submission" date="2022-12" db="EMBL/GenBank/DDBJ databases">
        <title>Sphingomonas abieness sp. nov., an endophytic bacterium isolated from Abies koreana.</title>
        <authorList>
            <person name="Jiang L."/>
            <person name="Lee J."/>
        </authorList>
    </citation>
    <scope>NUCLEOTIDE SEQUENCE [LARGE SCALE GENOMIC DNA]</scope>
    <source>
        <strain evidence="2">PAMB 00755</strain>
    </source>
</reference>
<gene>
    <name evidence="1" type="ORF">PBT88_01590</name>
</gene>
<evidence type="ECO:0000313" key="1">
    <source>
        <dbReference type="EMBL" id="WBO22867.1"/>
    </source>
</evidence>